<keyword evidence="2" id="KW-1185">Reference proteome</keyword>
<organism evidence="1 2">
    <name type="scientific">Falco tinnunculus</name>
    <name type="common">Common kestrel</name>
    <dbReference type="NCBI Taxonomy" id="100819"/>
    <lineage>
        <taxon>Eukaryota</taxon>
        <taxon>Metazoa</taxon>
        <taxon>Chordata</taxon>
        <taxon>Craniata</taxon>
        <taxon>Vertebrata</taxon>
        <taxon>Euteleostomi</taxon>
        <taxon>Archelosauria</taxon>
        <taxon>Archosauria</taxon>
        <taxon>Dinosauria</taxon>
        <taxon>Saurischia</taxon>
        <taxon>Theropoda</taxon>
        <taxon>Coelurosauria</taxon>
        <taxon>Aves</taxon>
        <taxon>Neognathae</taxon>
        <taxon>Neoaves</taxon>
        <taxon>Telluraves</taxon>
        <taxon>Australaves</taxon>
        <taxon>Falconiformes</taxon>
        <taxon>Falconidae</taxon>
        <taxon>Falco</taxon>
    </lineage>
</organism>
<dbReference type="Proteomes" id="UP000694562">
    <property type="component" value="Unplaced"/>
</dbReference>
<evidence type="ECO:0000313" key="1">
    <source>
        <dbReference type="Ensembl" id="ENSFTIP00000021284.1"/>
    </source>
</evidence>
<reference evidence="1" key="1">
    <citation type="submission" date="2025-08" db="UniProtKB">
        <authorList>
            <consortium name="Ensembl"/>
        </authorList>
    </citation>
    <scope>IDENTIFICATION</scope>
</reference>
<dbReference type="Ensembl" id="ENSFTIT00000022167.1">
    <property type="protein sequence ID" value="ENSFTIP00000021284.1"/>
    <property type="gene ID" value="ENSFTIG00000013832.1"/>
</dbReference>
<sequence length="183" mass="20620">MIFIRLKTSSQMVNRVEGNEMESPVAQWGWQVGWGGRHPGRPPWQCIIPWHWTQAMSRCTLHKMAVAHGCNECVWPRLPAAQAEGKREVGGIFPFCTHCWVGLSVEASGCAQMGLAQSKVWRNTHIPSMQSHREQFGFILATLLRKVGANTHQCRAFHTSVLQSRSPQKKDPVLNLLNIPSDK</sequence>
<reference evidence="1" key="2">
    <citation type="submission" date="2025-09" db="UniProtKB">
        <authorList>
            <consortium name="Ensembl"/>
        </authorList>
    </citation>
    <scope>IDENTIFICATION</scope>
</reference>
<protein>
    <submittedName>
        <fullName evidence="1">Uncharacterized protein</fullName>
    </submittedName>
</protein>
<name>A0A8C4V5G6_FALTI</name>
<dbReference type="AlphaFoldDB" id="A0A8C4V5G6"/>
<accession>A0A8C4V5G6</accession>
<evidence type="ECO:0000313" key="2">
    <source>
        <dbReference type="Proteomes" id="UP000694562"/>
    </source>
</evidence>
<proteinExistence type="predicted"/>